<proteinExistence type="inferred from homology"/>
<dbReference type="Gene3D" id="3.30.10.10">
    <property type="entry name" value="Trypsin Inhibitor V, subunit A"/>
    <property type="match status" value="1"/>
</dbReference>
<comment type="similarity">
    <text evidence="1">Belongs to the protease inhibitor I13 (potato type I serine protease inhibitor) family.</text>
</comment>
<keyword evidence="3" id="KW-0722">Serine protease inhibitor</keyword>
<reference evidence="4" key="1">
    <citation type="submission" date="2018-08" db="EMBL/GenBank/DDBJ databases">
        <authorList>
            <person name="Rossello M."/>
        </authorList>
    </citation>
    <scope>NUCLEOTIDE SEQUENCE [LARGE SCALE GENOMIC DNA]</scope>
    <source>
        <strain evidence="4">cv. Chinese Spring</strain>
    </source>
</reference>
<evidence type="ECO:0008006" key="6">
    <source>
        <dbReference type="Google" id="ProtNLM"/>
    </source>
</evidence>
<evidence type="ECO:0000313" key="5">
    <source>
        <dbReference type="Proteomes" id="UP000019116"/>
    </source>
</evidence>
<dbReference type="Proteomes" id="UP000019116">
    <property type="component" value="Chromosome 1B"/>
</dbReference>
<evidence type="ECO:0000313" key="4">
    <source>
        <dbReference type="EnsemblPlants" id="TraesCS1B02G033800.1.cds1"/>
    </source>
</evidence>
<dbReference type="PANTHER" id="PTHR33091:SF115">
    <property type="entry name" value="MBD DOMAIN-CONTAINING PROTEIN"/>
    <property type="match status" value="1"/>
</dbReference>
<keyword evidence="2" id="KW-0646">Protease inhibitor</keyword>
<dbReference type="InterPro" id="IPR036354">
    <property type="entry name" value="Prot_inh_pot1_sf"/>
</dbReference>
<dbReference type="GO" id="GO:0009611">
    <property type="term" value="P:response to wounding"/>
    <property type="evidence" value="ECO:0007669"/>
    <property type="project" value="InterPro"/>
</dbReference>
<protein>
    <recommendedName>
        <fullName evidence="6">Subtilisin-chymotrypsin inhibitor-2A</fullName>
    </recommendedName>
</protein>
<dbReference type="SMR" id="A0A3B5YQN6"/>
<dbReference type="EnsemblPlants" id="TraesCS1B02G033800.1">
    <property type="protein sequence ID" value="TraesCS1B02G033800.1.cds1"/>
    <property type="gene ID" value="TraesCS1B02G033800"/>
</dbReference>
<dbReference type="SUPFAM" id="SSF54654">
    <property type="entry name" value="CI-2 family of serine protease inhibitors"/>
    <property type="match status" value="1"/>
</dbReference>
<dbReference type="GO" id="GO:0004867">
    <property type="term" value="F:serine-type endopeptidase inhibitor activity"/>
    <property type="evidence" value="ECO:0007669"/>
    <property type="project" value="UniProtKB-KW"/>
</dbReference>
<dbReference type="PANTHER" id="PTHR33091">
    <property type="entry name" value="PROTEIN, PUTATIVE, EXPRESSED-RELATED"/>
    <property type="match status" value="1"/>
</dbReference>
<dbReference type="Gramene" id="TraesNORUn03G04550080.1">
    <property type="protein sequence ID" value="TraesNORUn03G04550080.1.CDS1"/>
    <property type="gene ID" value="TraesNORUn03G04550080"/>
</dbReference>
<dbReference type="Gramene" id="TraesJAG1B03G00245430.1">
    <property type="protein sequence ID" value="TraesJAG1B03G00245430.1.CDS1"/>
    <property type="gene ID" value="TraesJAG1B03G00245430"/>
</dbReference>
<keyword evidence="5" id="KW-1185">Reference proteome</keyword>
<dbReference type="InterPro" id="IPR000864">
    <property type="entry name" value="Prot_inh_pot1"/>
</dbReference>
<dbReference type="Gramene" id="TraesCS1B03G0067800.1">
    <property type="protein sequence ID" value="TraesCS1B03G0067800.1.CDS1"/>
    <property type="gene ID" value="TraesCS1B03G0067800"/>
</dbReference>
<dbReference type="AlphaFoldDB" id="A0A3B5YQN6"/>
<sequence>MSSTDNTTPGGLFIEESKSWPEVVGKSIKEARKIIHKNKPDDVIVVLPARAPVALDLRPKHVRFFVDTVAETPFTG</sequence>
<dbReference type="PRINTS" id="PR00292">
    <property type="entry name" value="POTATOINHBTR"/>
</dbReference>
<evidence type="ECO:0000256" key="3">
    <source>
        <dbReference type="ARBA" id="ARBA00022900"/>
    </source>
</evidence>
<dbReference type="Pfam" id="PF00280">
    <property type="entry name" value="potato_inhibit"/>
    <property type="match status" value="1"/>
</dbReference>
<dbReference type="STRING" id="4565.A0A3B5YQN6"/>
<organism evidence="4">
    <name type="scientific">Triticum aestivum</name>
    <name type="common">Wheat</name>
    <dbReference type="NCBI Taxonomy" id="4565"/>
    <lineage>
        <taxon>Eukaryota</taxon>
        <taxon>Viridiplantae</taxon>
        <taxon>Streptophyta</taxon>
        <taxon>Embryophyta</taxon>
        <taxon>Tracheophyta</taxon>
        <taxon>Spermatophyta</taxon>
        <taxon>Magnoliopsida</taxon>
        <taxon>Liliopsida</taxon>
        <taxon>Poales</taxon>
        <taxon>Poaceae</taxon>
        <taxon>BOP clade</taxon>
        <taxon>Pooideae</taxon>
        <taxon>Triticodae</taxon>
        <taxon>Triticeae</taxon>
        <taxon>Triticinae</taxon>
        <taxon>Triticum</taxon>
    </lineage>
</organism>
<accession>A0A3B5YQN6</accession>
<reference evidence="4" key="2">
    <citation type="submission" date="2018-10" db="UniProtKB">
        <authorList>
            <consortium name="EnsemblPlants"/>
        </authorList>
    </citation>
    <scope>IDENTIFICATION</scope>
</reference>
<dbReference type="Gramene" id="TraesCS1B02G033800.1">
    <property type="protein sequence ID" value="TraesCS1B02G033800.1.cds1"/>
    <property type="gene ID" value="TraesCS1B02G033800"/>
</dbReference>
<evidence type="ECO:0000256" key="1">
    <source>
        <dbReference type="ARBA" id="ARBA00008210"/>
    </source>
</evidence>
<name>A0A3B5YQN6_WHEAT</name>
<evidence type="ECO:0000256" key="2">
    <source>
        <dbReference type="ARBA" id="ARBA00022690"/>
    </source>
</evidence>